<dbReference type="Proteomes" id="UP001258181">
    <property type="component" value="Unassembled WGS sequence"/>
</dbReference>
<evidence type="ECO:0000313" key="3">
    <source>
        <dbReference type="Proteomes" id="UP001258181"/>
    </source>
</evidence>
<dbReference type="RefSeq" id="WP_310260221.1">
    <property type="nucleotide sequence ID" value="NZ_JAVDWA010000005.1"/>
</dbReference>
<comment type="caution">
    <text evidence="2">The sequence shown here is derived from an EMBL/GenBank/DDBJ whole genome shotgun (WGS) entry which is preliminary data.</text>
</comment>
<gene>
    <name evidence="2" type="ORF">J2X07_002986</name>
</gene>
<evidence type="ECO:0000256" key="1">
    <source>
        <dbReference type="SAM" id="SignalP"/>
    </source>
</evidence>
<keyword evidence="3" id="KW-1185">Reference proteome</keyword>
<dbReference type="EMBL" id="JAVDWA010000005">
    <property type="protein sequence ID" value="MDR7073996.1"/>
    <property type="molecule type" value="Genomic_DNA"/>
</dbReference>
<reference evidence="2 3" key="1">
    <citation type="submission" date="2023-07" db="EMBL/GenBank/DDBJ databases">
        <title>Sorghum-associated microbial communities from plants grown in Nebraska, USA.</title>
        <authorList>
            <person name="Schachtman D."/>
        </authorList>
    </citation>
    <scope>NUCLEOTIDE SEQUENCE [LARGE SCALE GENOMIC DNA]</scope>
    <source>
        <strain evidence="2 3">BE211</strain>
    </source>
</reference>
<organism evidence="2 3">
    <name type="scientific">Fictibacillus barbaricus</name>
    <dbReference type="NCBI Taxonomy" id="182136"/>
    <lineage>
        <taxon>Bacteria</taxon>
        <taxon>Bacillati</taxon>
        <taxon>Bacillota</taxon>
        <taxon>Bacilli</taxon>
        <taxon>Bacillales</taxon>
        <taxon>Fictibacillaceae</taxon>
        <taxon>Fictibacillus</taxon>
    </lineage>
</organism>
<protein>
    <recommendedName>
        <fullName evidence="4">Lipoprotein</fullName>
    </recommendedName>
</protein>
<evidence type="ECO:0000313" key="2">
    <source>
        <dbReference type="EMBL" id="MDR7073996.1"/>
    </source>
</evidence>
<accession>A0ABU1U3P7</accession>
<feature type="chain" id="PRO_5045331331" description="Lipoprotein" evidence="1">
    <location>
        <begin position="22"/>
        <end position="390"/>
    </location>
</feature>
<sequence>MKSFKYLFFLLLLLLVCTACTEPESQKKIENKPVKSTQPAKVVTKPTVVKVSMKEIKKVNEWHDNTIQKTEYNMSQGTCKEDGLIAPAYVDEDRIIYLSYGQEEDHINEFSRDTQNCKVIYQSKGIGNITGINGKLFWSEYNTKQISNVDWKIKSLNLSNNKVVEISSGGSYKDTPTPTIKNGVDSVNWIEYDIQKNIVVSKLVQYDVITESKSIVSEVSLDESDSRQGEYFIQQQGAETKAKMLVYQTFFKKGEKSFNISIQEKGKLTKTLLAENRVLDFNSNEKYFTYTGEGQLTAFPIDDPNNKQIFKTGNKLTTDTPIFINADTLVFRYAMNELFIVNLDQQISYSITNYSDLISKPIYNNGFLSYGMKTGEEGNEKVSFFVVKIN</sequence>
<keyword evidence="1" id="KW-0732">Signal</keyword>
<evidence type="ECO:0008006" key="4">
    <source>
        <dbReference type="Google" id="ProtNLM"/>
    </source>
</evidence>
<feature type="signal peptide" evidence="1">
    <location>
        <begin position="1"/>
        <end position="21"/>
    </location>
</feature>
<proteinExistence type="predicted"/>
<name>A0ABU1U3P7_9BACL</name>